<comment type="caution">
    <text evidence="1">The sequence shown here is derived from an EMBL/GenBank/DDBJ whole genome shotgun (WGS) entry which is preliminary data.</text>
</comment>
<organism evidence="1 2">
    <name type="scientific">Chthoniobacter flavus Ellin428</name>
    <dbReference type="NCBI Taxonomy" id="497964"/>
    <lineage>
        <taxon>Bacteria</taxon>
        <taxon>Pseudomonadati</taxon>
        <taxon>Verrucomicrobiota</taxon>
        <taxon>Spartobacteria</taxon>
        <taxon>Chthoniobacterales</taxon>
        <taxon>Chthoniobacteraceae</taxon>
        <taxon>Chthoniobacter</taxon>
    </lineage>
</organism>
<gene>
    <name evidence="1" type="ORF">CfE428DRAFT_6547</name>
</gene>
<evidence type="ECO:0000313" key="1">
    <source>
        <dbReference type="EMBL" id="EDY15936.1"/>
    </source>
</evidence>
<dbReference type="InParanoid" id="B4DCA6"/>
<dbReference type="Proteomes" id="UP000005824">
    <property type="component" value="Unassembled WGS sequence"/>
</dbReference>
<dbReference type="AlphaFoldDB" id="B4DCA6"/>
<accession>B4DCA6</accession>
<dbReference type="EMBL" id="ABVL01000046">
    <property type="protein sequence ID" value="EDY15936.1"/>
    <property type="molecule type" value="Genomic_DNA"/>
</dbReference>
<reference evidence="1 2" key="1">
    <citation type="journal article" date="2011" name="J. Bacteriol.">
        <title>Genome sequence of Chthoniobacter flavus Ellin428, an aerobic heterotrophic soil bacterium.</title>
        <authorList>
            <person name="Kant R."/>
            <person name="van Passel M.W."/>
            <person name="Palva A."/>
            <person name="Lucas S."/>
            <person name="Lapidus A."/>
            <person name="Glavina Del Rio T."/>
            <person name="Dalin E."/>
            <person name="Tice H."/>
            <person name="Bruce D."/>
            <person name="Goodwin L."/>
            <person name="Pitluck S."/>
            <person name="Larimer F.W."/>
            <person name="Land M.L."/>
            <person name="Hauser L."/>
            <person name="Sangwan P."/>
            <person name="de Vos W.M."/>
            <person name="Janssen P.H."/>
            <person name="Smidt H."/>
        </authorList>
    </citation>
    <scope>NUCLEOTIDE SEQUENCE [LARGE SCALE GENOMIC DNA]</scope>
    <source>
        <strain evidence="1 2">Ellin428</strain>
    </source>
</reference>
<dbReference type="STRING" id="497964.CfE428DRAFT_6547"/>
<name>B4DCA6_9BACT</name>
<protein>
    <recommendedName>
        <fullName evidence="3">Knr4/Smi1-like domain-containing protein</fullName>
    </recommendedName>
</protein>
<sequence>MREEQPSWPDIYAFDLGSDGPEFHVVIWSDHAVVMDWADFAVFLEWIYEQISKHGKA</sequence>
<proteinExistence type="predicted"/>
<evidence type="ECO:0000313" key="2">
    <source>
        <dbReference type="Proteomes" id="UP000005824"/>
    </source>
</evidence>
<evidence type="ECO:0008006" key="3">
    <source>
        <dbReference type="Google" id="ProtNLM"/>
    </source>
</evidence>
<keyword evidence="2" id="KW-1185">Reference proteome</keyword>